<keyword evidence="3" id="KW-1003">Cell membrane</keyword>
<evidence type="ECO:0000256" key="2">
    <source>
        <dbReference type="ARBA" id="ARBA00022448"/>
    </source>
</evidence>
<comment type="caution">
    <text evidence="6">The sequence shown here is derived from an EMBL/GenBank/DDBJ whole genome shotgun (WGS) entry which is preliminary data.</text>
</comment>
<dbReference type="InterPro" id="IPR044527">
    <property type="entry name" value="NrtA/CpmA_ABC-bd_dom"/>
</dbReference>
<dbReference type="RefSeq" id="WP_261518713.1">
    <property type="nucleotide sequence ID" value="NZ_JAODNW010000001.1"/>
</dbReference>
<evidence type="ECO:0000256" key="1">
    <source>
        <dbReference type="ARBA" id="ARBA00004308"/>
    </source>
</evidence>
<dbReference type="Pfam" id="PF13379">
    <property type="entry name" value="NMT1_2"/>
    <property type="match status" value="1"/>
</dbReference>
<proteinExistence type="predicted"/>
<dbReference type="Proteomes" id="UP001589755">
    <property type="component" value="Unassembled WGS sequence"/>
</dbReference>
<keyword evidence="2" id="KW-0813">Transport</keyword>
<keyword evidence="4" id="KW-0997">Cell inner membrane</keyword>
<dbReference type="CDD" id="cd13553">
    <property type="entry name" value="PBP2_NrtA_CpmA_like"/>
    <property type="match status" value="1"/>
</dbReference>
<accession>A0ABV6D586</accession>
<keyword evidence="5" id="KW-0472">Membrane</keyword>
<keyword evidence="7" id="KW-1185">Reference proteome</keyword>
<comment type="subcellular location">
    <subcellularLocation>
        <location evidence="1">Endomembrane system</location>
    </subcellularLocation>
</comment>
<name>A0ABV6D586_9HYPH</name>
<gene>
    <name evidence="6" type="ORF">ACFFJ2_05220</name>
</gene>
<sequence length="410" mass="43715">MADHHITAGFLPLMDSAILVIAREKGFAAQEGIALSLVRETSWASIRDRIAVGHFDVAHMLAPMPIAANLGLTPMRLELVAPLALGLGGNAVSVSNALWRAMEEAGATGPEAPAAVGAALRRVIGKRRSEGAERLRFGVVHPHSGHNFELCYWLAACGIQPGRDVEIAIVPPPLTADAIAAGRIDGFCVGEPWNSVAVAAGHARIATVKAAIWKSSPEKVLGVRAEWAQAHEDTLARLLRALYRAAEWCGEAENRGELAAILSGAAYLDLPARHVLGALEGRLETGGSIHRVDDFFLPVQKAATFPWQSHALWFYSQMVRWRQVAHSAENAERARRTFRPDIYRAALGPLGVTLPSANMKVEGALTGPTPVGSASGRLILGPDGFFDGAVFDPAELDAYIAAQSRSHSVA</sequence>
<dbReference type="EMBL" id="JBHLXD010000006">
    <property type="protein sequence ID" value="MFC0207799.1"/>
    <property type="molecule type" value="Genomic_DNA"/>
</dbReference>
<evidence type="ECO:0000313" key="7">
    <source>
        <dbReference type="Proteomes" id="UP001589755"/>
    </source>
</evidence>
<evidence type="ECO:0000256" key="3">
    <source>
        <dbReference type="ARBA" id="ARBA00022475"/>
    </source>
</evidence>
<protein>
    <submittedName>
        <fullName evidence="6">CmpA/NrtA family ABC transporter substrate-binding protein</fullName>
    </submittedName>
</protein>
<dbReference type="Gene3D" id="3.40.190.10">
    <property type="entry name" value="Periplasmic binding protein-like II"/>
    <property type="match status" value="2"/>
</dbReference>
<reference evidence="6 7" key="1">
    <citation type="submission" date="2024-09" db="EMBL/GenBank/DDBJ databases">
        <authorList>
            <person name="Sun Q."/>
            <person name="Mori K."/>
        </authorList>
    </citation>
    <scope>NUCLEOTIDE SEQUENCE [LARGE SCALE GENOMIC DNA]</scope>
    <source>
        <strain evidence="6 7">CCM 8543</strain>
    </source>
</reference>
<evidence type="ECO:0000313" key="6">
    <source>
        <dbReference type="EMBL" id="MFC0207799.1"/>
    </source>
</evidence>
<evidence type="ECO:0000256" key="5">
    <source>
        <dbReference type="ARBA" id="ARBA00023136"/>
    </source>
</evidence>
<dbReference type="PANTHER" id="PTHR30024">
    <property type="entry name" value="ALIPHATIC SULFONATES-BINDING PROTEIN-RELATED"/>
    <property type="match status" value="1"/>
</dbReference>
<organism evidence="6 7">
    <name type="scientific">Chelativorans intermedius</name>
    <dbReference type="NCBI Taxonomy" id="515947"/>
    <lineage>
        <taxon>Bacteria</taxon>
        <taxon>Pseudomonadati</taxon>
        <taxon>Pseudomonadota</taxon>
        <taxon>Alphaproteobacteria</taxon>
        <taxon>Hyphomicrobiales</taxon>
        <taxon>Phyllobacteriaceae</taxon>
        <taxon>Chelativorans</taxon>
    </lineage>
</organism>
<evidence type="ECO:0000256" key="4">
    <source>
        <dbReference type="ARBA" id="ARBA00022519"/>
    </source>
</evidence>
<dbReference type="SUPFAM" id="SSF53850">
    <property type="entry name" value="Periplasmic binding protein-like II"/>
    <property type="match status" value="1"/>
</dbReference>
<dbReference type="PANTHER" id="PTHR30024:SF43">
    <property type="entry name" value="BLL4572 PROTEIN"/>
    <property type="match status" value="1"/>
</dbReference>